<feature type="transmembrane region" description="Helical" evidence="8">
    <location>
        <begin position="121"/>
        <end position="145"/>
    </location>
</feature>
<evidence type="ECO:0000256" key="7">
    <source>
        <dbReference type="ARBA" id="ARBA00023136"/>
    </source>
</evidence>
<dbReference type="InterPro" id="IPR035906">
    <property type="entry name" value="MetI-like_sf"/>
</dbReference>
<dbReference type="EMBL" id="JARLKZ010000028">
    <property type="protein sequence ID" value="MEC0243795.1"/>
    <property type="molecule type" value="Genomic_DNA"/>
</dbReference>
<feature type="transmembrane region" description="Helical" evidence="8">
    <location>
        <begin position="322"/>
        <end position="343"/>
    </location>
</feature>
<comment type="similarity">
    <text evidence="8">Belongs to the binding-protein-dependent transport system permease family.</text>
</comment>
<comment type="caution">
    <text evidence="10">The sequence shown here is derived from an EMBL/GenBank/DDBJ whole genome shotgun (WGS) entry which is preliminary data.</text>
</comment>
<keyword evidence="7 8" id="KW-0472">Membrane</keyword>
<organism evidence="10 11">
    <name type="scientific">Paenibacillus dokdonensis</name>
    <dbReference type="NCBI Taxonomy" id="2567944"/>
    <lineage>
        <taxon>Bacteria</taxon>
        <taxon>Bacillati</taxon>
        <taxon>Bacillota</taxon>
        <taxon>Bacilli</taxon>
        <taxon>Bacillales</taxon>
        <taxon>Paenibacillaceae</taxon>
        <taxon>Paenibacillus</taxon>
    </lineage>
</organism>
<evidence type="ECO:0000256" key="4">
    <source>
        <dbReference type="ARBA" id="ARBA00022519"/>
    </source>
</evidence>
<dbReference type="Gene3D" id="1.10.3720.10">
    <property type="entry name" value="MetI-like"/>
    <property type="match status" value="2"/>
</dbReference>
<dbReference type="CDD" id="cd06261">
    <property type="entry name" value="TM_PBP2"/>
    <property type="match status" value="2"/>
</dbReference>
<evidence type="ECO:0000256" key="8">
    <source>
        <dbReference type="RuleBase" id="RU363032"/>
    </source>
</evidence>
<feature type="transmembrane region" description="Helical" evidence="8">
    <location>
        <begin position="270"/>
        <end position="291"/>
    </location>
</feature>
<evidence type="ECO:0000256" key="5">
    <source>
        <dbReference type="ARBA" id="ARBA00022692"/>
    </source>
</evidence>
<dbReference type="PANTHER" id="PTHR43357:SF4">
    <property type="entry name" value="INNER MEMBRANE ABC TRANSPORTER PERMEASE PROTEIN YDCV"/>
    <property type="match status" value="1"/>
</dbReference>
<evidence type="ECO:0000313" key="10">
    <source>
        <dbReference type="EMBL" id="MEC0243795.1"/>
    </source>
</evidence>
<accession>A0ABU6GVL5</accession>
<feature type="transmembrane region" description="Helical" evidence="8">
    <location>
        <begin position="441"/>
        <end position="460"/>
    </location>
</feature>
<protein>
    <submittedName>
        <fullName evidence="10">Iron ABC transporter permease</fullName>
    </submittedName>
</protein>
<feature type="domain" description="ABC transmembrane type-1" evidence="9">
    <location>
        <begin position="376"/>
        <end position="571"/>
    </location>
</feature>
<keyword evidence="2 8" id="KW-0813">Transport</keyword>
<dbReference type="Proteomes" id="UP001344632">
    <property type="component" value="Unassembled WGS sequence"/>
</dbReference>
<dbReference type="PANTHER" id="PTHR43357">
    <property type="entry name" value="INNER MEMBRANE ABC TRANSPORTER PERMEASE PROTEIN YDCV"/>
    <property type="match status" value="1"/>
</dbReference>
<name>A0ABU6GVL5_9BACL</name>
<evidence type="ECO:0000256" key="1">
    <source>
        <dbReference type="ARBA" id="ARBA00004429"/>
    </source>
</evidence>
<keyword evidence="5 8" id="KW-0812">Transmembrane</keyword>
<reference evidence="10 11" key="1">
    <citation type="submission" date="2023-03" db="EMBL/GenBank/DDBJ databases">
        <title>Bacillus Genome Sequencing.</title>
        <authorList>
            <person name="Dunlap C."/>
        </authorList>
    </citation>
    <scope>NUCLEOTIDE SEQUENCE [LARGE SCALE GENOMIC DNA]</scope>
    <source>
        <strain evidence="10 11">BD-525</strain>
    </source>
</reference>
<feature type="transmembrane region" description="Helical" evidence="8">
    <location>
        <begin position="226"/>
        <end position="250"/>
    </location>
</feature>
<keyword evidence="4" id="KW-0997">Cell inner membrane</keyword>
<evidence type="ECO:0000259" key="9">
    <source>
        <dbReference type="PROSITE" id="PS50928"/>
    </source>
</evidence>
<keyword evidence="6 8" id="KW-1133">Transmembrane helix</keyword>
<dbReference type="InterPro" id="IPR000515">
    <property type="entry name" value="MetI-like"/>
</dbReference>
<feature type="transmembrane region" description="Helical" evidence="8">
    <location>
        <begin position="550"/>
        <end position="570"/>
    </location>
</feature>
<evidence type="ECO:0000313" key="11">
    <source>
        <dbReference type="Proteomes" id="UP001344632"/>
    </source>
</evidence>
<gene>
    <name evidence="10" type="ORF">P4H66_28705</name>
</gene>
<feature type="transmembrane region" description="Helical" evidence="8">
    <location>
        <begin position="165"/>
        <end position="185"/>
    </location>
</feature>
<dbReference type="SUPFAM" id="SSF161098">
    <property type="entry name" value="MetI-like"/>
    <property type="match status" value="2"/>
</dbReference>
<feature type="transmembrane region" description="Helical" evidence="8">
    <location>
        <begin position="414"/>
        <end position="435"/>
    </location>
</feature>
<dbReference type="PROSITE" id="PS50928">
    <property type="entry name" value="ABC_TM1"/>
    <property type="match status" value="2"/>
</dbReference>
<feature type="transmembrane region" description="Helical" evidence="8">
    <location>
        <begin position="507"/>
        <end position="530"/>
    </location>
</feature>
<dbReference type="RefSeq" id="WP_326091500.1">
    <property type="nucleotide sequence ID" value="NZ_JARLKZ010000028.1"/>
</dbReference>
<proteinExistence type="inferred from homology"/>
<keyword evidence="11" id="KW-1185">Reference proteome</keyword>
<evidence type="ECO:0000256" key="2">
    <source>
        <dbReference type="ARBA" id="ARBA00022448"/>
    </source>
</evidence>
<keyword evidence="3" id="KW-1003">Cell membrane</keyword>
<feature type="transmembrane region" description="Helical" evidence="8">
    <location>
        <begin position="31"/>
        <end position="52"/>
    </location>
</feature>
<sequence length="583" mass="65067">MNQPQPQPRPRPQPPLRPNSRWSALTTSRHFVYILIAPLFLILLAYVVYPFFQTFLQSIKQEGSFSLQNYSRFFSLEHTANLEALWTSVYISVLSVVTCGIVGISMAFLLERYDFPGRKLLSVLVLVPMALPPLIGVLSFEFLYGSSGIIPRGLQHLLHLEKPPFTLKGIWGVLVVHTFTMYTYFYMTASSAIKGLDPSLEEAAANLGANRFTIWRRVILPMLTPAIVAASLLVFMISMASYTAPLIFGIERTMTMQIYLSRTNGDLDMAATQSTLLSIVSILFLILMRWYQGARNYQNMSKGVSVHRTEVKSRAGRNVSMVLSFLGVLVLMLPILVIVLLAFSEDGKWTTQVLPPSYTLDHFKDLFTDSKTWRPIANSFKISIVATIGNLLFGVAAAYAIVRMRFKGKTLLDILIMLPWALPGTVVAVNLITAFSEPNAFSFGQVLIGTFWILPLAYFVRHLPLIFRSTSSTLMQTDRSVEEAARNLGASWWYTFRRVVFPMALSGILAGTLLALVEGIGEFVASILLYTNKTTPISVEIFQRMYAFEFGTACAYGVLQIVMIILVLYVSRRLTGGNAGSAI</sequence>
<dbReference type="Pfam" id="PF00528">
    <property type="entry name" value="BPD_transp_1"/>
    <property type="match status" value="2"/>
</dbReference>
<comment type="subcellular location">
    <subcellularLocation>
        <location evidence="1">Cell inner membrane</location>
        <topology evidence="1">Multi-pass membrane protein</topology>
    </subcellularLocation>
    <subcellularLocation>
        <location evidence="8">Cell membrane</location>
        <topology evidence="8">Multi-pass membrane protein</topology>
    </subcellularLocation>
</comment>
<evidence type="ECO:0000256" key="6">
    <source>
        <dbReference type="ARBA" id="ARBA00022989"/>
    </source>
</evidence>
<feature type="transmembrane region" description="Helical" evidence="8">
    <location>
        <begin position="382"/>
        <end position="402"/>
    </location>
</feature>
<evidence type="ECO:0000256" key="3">
    <source>
        <dbReference type="ARBA" id="ARBA00022475"/>
    </source>
</evidence>
<feature type="transmembrane region" description="Helical" evidence="8">
    <location>
        <begin position="89"/>
        <end position="109"/>
    </location>
</feature>
<feature type="domain" description="ABC transmembrane type-1" evidence="9">
    <location>
        <begin position="85"/>
        <end position="288"/>
    </location>
</feature>